<dbReference type="Pfam" id="PF02353">
    <property type="entry name" value="CMAS"/>
    <property type="match status" value="1"/>
</dbReference>
<dbReference type="PANTHER" id="PTHR43667">
    <property type="entry name" value="CYCLOPROPANE-FATTY-ACYL-PHOSPHOLIPID SYNTHASE"/>
    <property type="match status" value="1"/>
</dbReference>
<dbReference type="InterPro" id="IPR050723">
    <property type="entry name" value="CFA/CMAS"/>
</dbReference>
<dbReference type="SUPFAM" id="SSF53335">
    <property type="entry name" value="S-adenosyl-L-methionine-dependent methyltransferases"/>
    <property type="match status" value="1"/>
</dbReference>
<organism evidence="1 2">
    <name type="scientific">Panagrellus redivivus</name>
    <name type="common">Microworm</name>
    <dbReference type="NCBI Taxonomy" id="6233"/>
    <lineage>
        <taxon>Eukaryota</taxon>
        <taxon>Metazoa</taxon>
        <taxon>Ecdysozoa</taxon>
        <taxon>Nematoda</taxon>
        <taxon>Chromadorea</taxon>
        <taxon>Rhabditida</taxon>
        <taxon>Tylenchina</taxon>
        <taxon>Panagrolaimomorpha</taxon>
        <taxon>Panagrolaimoidea</taxon>
        <taxon>Panagrolaimidae</taxon>
        <taxon>Panagrellus</taxon>
    </lineage>
</organism>
<name>A0A7E4UW87_PANRE</name>
<evidence type="ECO:0000313" key="2">
    <source>
        <dbReference type="WBParaSite" id="Pan_g13587.t2"/>
    </source>
</evidence>
<dbReference type="InterPro" id="IPR029063">
    <property type="entry name" value="SAM-dependent_MTases_sf"/>
</dbReference>
<dbReference type="PANTHER" id="PTHR43667:SF2">
    <property type="entry name" value="FATTY ACID C-METHYL TRANSFERASE"/>
    <property type="match status" value="1"/>
</dbReference>
<reference evidence="1" key="1">
    <citation type="journal article" date="2013" name="Genetics">
        <title>The draft genome and transcriptome of Panagrellus redivivus are shaped by the harsh demands of a free-living lifestyle.</title>
        <authorList>
            <person name="Srinivasan J."/>
            <person name="Dillman A.R."/>
            <person name="Macchietto M.G."/>
            <person name="Heikkinen L."/>
            <person name="Lakso M."/>
            <person name="Fracchia K.M."/>
            <person name="Antoshechkin I."/>
            <person name="Mortazavi A."/>
            <person name="Wong G."/>
            <person name="Sternberg P.W."/>
        </authorList>
    </citation>
    <scope>NUCLEOTIDE SEQUENCE [LARGE SCALE GENOMIC DNA]</scope>
    <source>
        <strain evidence="1">MT8872</strain>
    </source>
</reference>
<sequence length="474" mass="53663">MGAGVKGVASLWELILVFVHKSIVIPAILGHLRSLVGGEKLLVVFPTAGESYNGGSKAFNVKDDHVELRILKPISFLWRMFIDRKMGLAEAYLAGDWTANPGPKELLNLLIRARKASNTSPTKSRPFRRSIPGMLLALTATCIRQSYFLVNYIQHKWRQNTISRAQQNIREHYDLGNDMFSLFLDETMTYSCGLFDDALSPVTKSDKNILKESQLRKYDALYERLNLKASDTVLEIGCGWGACAIRAVQKYGCTWTGLTISEQQYAMAKQKVAEAGLEDKIEIKFLDYRKVTGTYDKILAVEMIEAVGHEYLPTFFKTLSDRLKPSGIAALQAILCRDEQYDRYRKSSDFIKKYIFPGGHMPCINAIKEALPSDLSLDSDIFHMGRHYATTLDHWAAAWQENRSKIHAMGYGPVFFRTWEFYFALPFSATKDAPRRVNIADMSLRQLLCCCGEDTSDDERNPMITNEPEDLGAR</sequence>
<dbReference type="Proteomes" id="UP000492821">
    <property type="component" value="Unassembled WGS sequence"/>
</dbReference>
<dbReference type="WBParaSite" id="Pan_g13587.t2">
    <property type="protein sequence ID" value="Pan_g13587.t2"/>
    <property type="gene ID" value="Pan_g13587"/>
</dbReference>
<dbReference type="Gene3D" id="3.40.50.150">
    <property type="entry name" value="Vaccinia Virus protein VP39"/>
    <property type="match status" value="1"/>
</dbReference>
<dbReference type="CDD" id="cd02440">
    <property type="entry name" value="AdoMet_MTases"/>
    <property type="match status" value="1"/>
</dbReference>
<dbReference type="AlphaFoldDB" id="A0A7E4UW87"/>
<reference evidence="2" key="2">
    <citation type="submission" date="2020-10" db="UniProtKB">
        <authorList>
            <consortium name="WormBaseParasite"/>
        </authorList>
    </citation>
    <scope>IDENTIFICATION</scope>
</reference>
<accession>A0A7E4UW87</accession>
<keyword evidence="1" id="KW-1185">Reference proteome</keyword>
<evidence type="ECO:0000313" key="1">
    <source>
        <dbReference type="Proteomes" id="UP000492821"/>
    </source>
</evidence>
<protein>
    <submittedName>
        <fullName evidence="2">Late endosomal/lysosomal adaptor and MAPK and MTOR activator 1</fullName>
    </submittedName>
</protein>
<proteinExistence type="predicted"/>